<keyword evidence="4 7" id="KW-0560">Oxidoreductase</keyword>
<dbReference type="PANTHER" id="PTHR24305">
    <property type="entry name" value="CYTOCHROME P450"/>
    <property type="match status" value="1"/>
</dbReference>
<evidence type="ECO:0000256" key="2">
    <source>
        <dbReference type="ARBA" id="ARBA00010617"/>
    </source>
</evidence>
<sequence length="498" mass="55139">MVLSRVLLALALTLAGYLLKLLWTGHTSATRSISGPWYTRYTNIFLRFHVLSGRRIFYVDDLHRRYGGVVRIAPNEVAVADLAGVSQIHKIGSGFLKSTFYANLTPTREPGIFAMRDPHAHAARRKLFARAFSNSSLRSNWETEVRKKARLAVQRIKQDASGSQRGTDIFKWWTLMATDVIAHLSFGESFNMLELGQQTPYIDALQAALLGGVLRAEMPLLHTILRHAPFKRAQMIATADDVVYEYGAHAIRNMRSDNGNTLNLFGQMLAASDSEDKVSLTDKDVREEAGNLIVAGSDTTAVTLTYLVWAVLKHPDLQARLEEEIAELSESLSMAELEAAPVLNSVIEETLRLYGAAPGALPRIVPSQGMIVSGFHIPGGVEVSTQAYTNHRDPSLFSNPLSFDGFRFLNKSSMSAQQKAACMPFGGGSRVCIGLHLAWMELRLGAALFFRECRGARLSESTNDEMMEMDNRFLISPKGHCCYVTLRNGPSQKVPKSF</sequence>
<evidence type="ECO:0000313" key="9">
    <source>
        <dbReference type="Proteomes" id="UP000799777"/>
    </source>
</evidence>
<dbReference type="GO" id="GO:0004497">
    <property type="term" value="F:monooxygenase activity"/>
    <property type="evidence" value="ECO:0007669"/>
    <property type="project" value="UniProtKB-KW"/>
</dbReference>
<dbReference type="InterPro" id="IPR017972">
    <property type="entry name" value="Cyt_P450_CS"/>
</dbReference>
<accession>A0A9P4HLB2</accession>
<dbReference type="Proteomes" id="UP000799777">
    <property type="component" value="Unassembled WGS sequence"/>
</dbReference>
<keyword evidence="6 7" id="KW-0349">Heme</keyword>
<evidence type="ECO:0000256" key="4">
    <source>
        <dbReference type="ARBA" id="ARBA00023002"/>
    </source>
</evidence>
<comment type="caution">
    <text evidence="8">The sequence shown here is derived from an EMBL/GenBank/DDBJ whole genome shotgun (WGS) entry which is preliminary data.</text>
</comment>
<name>A0A9P4HLB2_9PLEO</name>
<comment type="cofactor">
    <cofactor evidence="1 6">
        <name>heme</name>
        <dbReference type="ChEBI" id="CHEBI:30413"/>
    </cofactor>
</comment>
<dbReference type="GO" id="GO:0020037">
    <property type="term" value="F:heme binding"/>
    <property type="evidence" value="ECO:0007669"/>
    <property type="project" value="InterPro"/>
</dbReference>
<dbReference type="PROSITE" id="PS00086">
    <property type="entry name" value="CYTOCHROME_P450"/>
    <property type="match status" value="1"/>
</dbReference>
<dbReference type="Gene3D" id="1.10.630.10">
    <property type="entry name" value="Cytochrome P450"/>
    <property type="match status" value="1"/>
</dbReference>
<dbReference type="OrthoDB" id="1470350at2759"/>
<dbReference type="PRINTS" id="PR00463">
    <property type="entry name" value="EP450I"/>
</dbReference>
<evidence type="ECO:0000256" key="5">
    <source>
        <dbReference type="ARBA" id="ARBA00023004"/>
    </source>
</evidence>
<dbReference type="PRINTS" id="PR00385">
    <property type="entry name" value="P450"/>
</dbReference>
<dbReference type="PANTHER" id="PTHR24305:SF96">
    <property type="entry name" value="CYTOCHROME P450 MONOOXYGENASE STCB-RELATED"/>
    <property type="match status" value="1"/>
</dbReference>
<dbReference type="GO" id="GO:0016705">
    <property type="term" value="F:oxidoreductase activity, acting on paired donors, with incorporation or reduction of molecular oxygen"/>
    <property type="evidence" value="ECO:0007669"/>
    <property type="project" value="InterPro"/>
</dbReference>
<dbReference type="GO" id="GO:0005506">
    <property type="term" value="F:iron ion binding"/>
    <property type="evidence" value="ECO:0007669"/>
    <property type="project" value="InterPro"/>
</dbReference>
<feature type="binding site" description="axial binding residue" evidence="6">
    <location>
        <position position="432"/>
    </location>
    <ligand>
        <name>heme</name>
        <dbReference type="ChEBI" id="CHEBI:30413"/>
    </ligand>
    <ligandPart>
        <name>Fe</name>
        <dbReference type="ChEBI" id="CHEBI:18248"/>
    </ligandPart>
</feature>
<keyword evidence="3 6" id="KW-0479">Metal-binding</keyword>
<evidence type="ECO:0000256" key="7">
    <source>
        <dbReference type="RuleBase" id="RU000461"/>
    </source>
</evidence>
<gene>
    <name evidence="8" type="ORF">EK21DRAFT_52602</name>
</gene>
<dbReference type="InterPro" id="IPR002401">
    <property type="entry name" value="Cyt_P450_E_grp-I"/>
</dbReference>
<dbReference type="InterPro" id="IPR050121">
    <property type="entry name" value="Cytochrome_P450_monoxygenase"/>
</dbReference>
<dbReference type="Pfam" id="PF00067">
    <property type="entry name" value="p450"/>
    <property type="match status" value="1"/>
</dbReference>
<dbReference type="EMBL" id="ML978155">
    <property type="protein sequence ID" value="KAF2036349.1"/>
    <property type="molecule type" value="Genomic_DNA"/>
</dbReference>
<reference evidence="8" key="1">
    <citation type="journal article" date="2020" name="Stud. Mycol.">
        <title>101 Dothideomycetes genomes: a test case for predicting lifestyles and emergence of pathogens.</title>
        <authorList>
            <person name="Haridas S."/>
            <person name="Albert R."/>
            <person name="Binder M."/>
            <person name="Bloem J."/>
            <person name="Labutti K."/>
            <person name="Salamov A."/>
            <person name="Andreopoulos B."/>
            <person name="Baker S."/>
            <person name="Barry K."/>
            <person name="Bills G."/>
            <person name="Bluhm B."/>
            <person name="Cannon C."/>
            <person name="Castanera R."/>
            <person name="Culley D."/>
            <person name="Daum C."/>
            <person name="Ezra D."/>
            <person name="Gonzalez J."/>
            <person name="Henrissat B."/>
            <person name="Kuo A."/>
            <person name="Liang C."/>
            <person name="Lipzen A."/>
            <person name="Lutzoni F."/>
            <person name="Magnuson J."/>
            <person name="Mondo S."/>
            <person name="Nolan M."/>
            <person name="Ohm R."/>
            <person name="Pangilinan J."/>
            <person name="Park H.-J."/>
            <person name="Ramirez L."/>
            <person name="Alfaro M."/>
            <person name="Sun H."/>
            <person name="Tritt A."/>
            <person name="Yoshinaga Y."/>
            <person name="Zwiers L.-H."/>
            <person name="Turgeon B."/>
            <person name="Goodwin S."/>
            <person name="Spatafora J."/>
            <person name="Crous P."/>
            <person name="Grigoriev I."/>
        </authorList>
    </citation>
    <scope>NUCLEOTIDE SEQUENCE</scope>
    <source>
        <strain evidence="8">CBS 110217</strain>
    </source>
</reference>
<organism evidence="8 9">
    <name type="scientific">Setomelanomma holmii</name>
    <dbReference type="NCBI Taxonomy" id="210430"/>
    <lineage>
        <taxon>Eukaryota</taxon>
        <taxon>Fungi</taxon>
        <taxon>Dikarya</taxon>
        <taxon>Ascomycota</taxon>
        <taxon>Pezizomycotina</taxon>
        <taxon>Dothideomycetes</taxon>
        <taxon>Pleosporomycetidae</taxon>
        <taxon>Pleosporales</taxon>
        <taxon>Pleosporineae</taxon>
        <taxon>Phaeosphaeriaceae</taxon>
        <taxon>Setomelanomma</taxon>
    </lineage>
</organism>
<dbReference type="InterPro" id="IPR001128">
    <property type="entry name" value="Cyt_P450"/>
</dbReference>
<proteinExistence type="inferred from homology"/>
<keyword evidence="7" id="KW-0503">Monooxygenase</keyword>
<evidence type="ECO:0000313" key="8">
    <source>
        <dbReference type="EMBL" id="KAF2036349.1"/>
    </source>
</evidence>
<comment type="similarity">
    <text evidence="2 7">Belongs to the cytochrome P450 family.</text>
</comment>
<dbReference type="SUPFAM" id="SSF48264">
    <property type="entry name" value="Cytochrome P450"/>
    <property type="match status" value="1"/>
</dbReference>
<keyword evidence="5 6" id="KW-0408">Iron</keyword>
<protein>
    <submittedName>
        <fullName evidence="8">Cytochrome P450 3A17</fullName>
    </submittedName>
</protein>
<evidence type="ECO:0000256" key="1">
    <source>
        <dbReference type="ARBA" id="ARBA00001971"/>
    </source>
</evidence>
<evidence type="ECO:0000256" key="6">
    <source>
        <dbReference type="PIRSR" id="PIRSR602401-1"/>
    </source>
</evidence>
<dbReference type="AlphaFoldDB" id="A0A9P4HLB2"/>
<evidence type="ECO:0000256" key="3">
    <source>
        <dbReference type="ARBA" id="ARBA00022723"/>
    </source>
</evidence>
<dbReference type="CDD" id="cd11059">
    <property type="entry name" value="CYP_fungal"/>
    <property type="match status" value="1"/>
</dbReference>
<dbReference type="InterPro" id="IPR036396">
    <property type="entry name" value="Cyt_P450_sf"/>
</dbReference>
<keyword evidence="9" id="KW-1185">Reference proteome</keyword>